<dbReference type="GO" id="GO:0016020">
    <property type="term" value="C:membrane"/>
    <property type="evidence" value="ECO:0007669"/>
    <property type="project" value="UniProtKB-SubCell"/>
</dbReference>
<keyword evidence="4 9" id="KW-1133">Transmembrane helix</keyword>
<keyword evidence="8" id="KW-0739">Sodium transport</keyword>
<evidence type="ECO:0000313" key="11">
    <source>
        <dbReference type="EMBL" id="KAL0183919.1"/>
    </source>
</evidence>
<name>A0ABD0QCE6_CIRMR</name>
<feature type="transmembrane region" description="Helical" evidence="9">
    <location>
        <begin position="20"/>
        <end position="48"/>
    </location>
</feature>
<evidence type="ECO:0000313" key="12">
    <source>
        <dbReference type="Proteomes" id="UP001529510"/>
    </source>
</evidence>
<organism evidence="11 12">
    <name type="scientific">Cirrhinus mrigala</name>
    <name type="common">Mrigala</name>
    <dbReference type="NCBI Taxonomy" id="683832"/>
    <lineage>
        <taxon>Eukaryota</taxon>
        <taxon>Metazoa</taxon>
        <taxon>Chordata</taxon>
        <taxon>Craniata</taxon>
        <taxon>Vertebrata</taxon>
        <taxon>Euteleostomi</taxon>
        <taxon>Actinopterygii</taxon>
        <taxon>Neopterygii</taxon>
        <taxon>Teleostei</taxon>
        <taxon>Ostariophysi</taxon>
        <taxon>Cypriniformes</taxon>
        <taxon>Cyprinidae</taxon>
        <taxon>Labeoninae</taxon>
        <taxon>Labeonini</taxon>
        <taxon>Cirrhinus</taxon>
    </lineage>
</organism>
<evidence type="ECO:0000256" key="4">
    <source>
        <dbReference type="ARBA" id="ARBA00022989"/>
    </source>
</evidence>
<evidence type="ECO:0000256" key="6">
    <source>
        <dbReference type="ARBA" id="ARBA00023065"/>
    </source>
</evidence>
<sequence>VLYNLFNHVAVMEVVEAGEVFLHIGWFFVVGLGGTFFGILFGFVAAFTTRFTGKVREIEPLIIFLYSYLAYLIAELFTISSIMAIVTCALTMKYYVEENVSQRSCTTIRHVIKMVGSVSETLIFFFLGVVTITTEHEWNWGYILFTLLFALLWRGL</sequence>
<keyword evidence="2" id="KW-0813">Transport</keyword>
<keyword evidence="12" id="KW-1185">Reference proteome</keyword>
<dbReference type="Pfam" id="PF00999">
    <property type="entry name" value="Na_H_Exchanger"/>
    <property type="match status" value="1"/>
</dbReference>
<keyword evidence="3 9" id="KW-0812">Transmembrane</keyword>
<keyword evidence="7 9" id="KW-0472">Membrane</keyword>
<feature type="non-terminal residue" evidence="11">
    <location>
        <position position="156"/>
    </location>
</feature>
<feature type="domain" description="Cation/H+ exchanger transmembrane" evidence="10">
    <location>
        <begin position="1"/>
        <end position="155"/>
    </location>
</feature>
<feature type="transmembrane region" description="Helical" evidence="9">
    <location>
        <begin position="68"/>
        <end position="90"/>
    </location>
</feature>
<evidence type="ECO:0000256" key="8">
    <source>
        <dbReference type="ARBA" id="ARBA00023201"/>
    </source>
</evidence>
<comment type="caution">
    <text evidence="11">The sequence shown here is derived from an EMBL/GenBank/DDBJ whole genome shotgun (WGS) entry which is preliminary data.</text>
</comment>
<evidence type="ECO:0000259" key="10">
    <source>
        <dbReference type="Pfam" id="PF00999"/>
    </source>
</evidence>
<reference evidence="11 12" key="1">
    <citation type="submission" date="2024-05" db="EMBL/GenBank/DDBJ databases">
        <title>Genome sequencing and assembly of Indian major carp, Cirrhinus mrigala (Hamilton, 1822).</title>
        <authorList>
            <person name="Mohindra V."/>
            <person name="Chowdhury L.M."/>
            <person name="Lal K."/>
            <person name="Jena J.K."/>
        </authorList>
    </citation>
    <scope>NUCLEOTIDE SEQUENCE [LARGE SCALE GENOMIC DNA]</scope>
    <source>
        <strain evidence="11">CM1030</strain>
        <tissue evidence="11">Blood</tissue>
    </source>
</reference>
<dbReference type="InterPro" id="IPR018422">
    <property type="entry name" value="Cation/H_exchanger_CPA1"/>
</dbReference>
<evidence type="ECO:0000256" key="1">
    <source>
        <dbReference type="ARBA" id="ARBA00004141"/>
    </source>
</evidence>
<feature type="transmembrane region" description="Helical" evidence="9">
    <location>
        <begin position="111"/>
        <end position="132"/>
    </location>
</feature>
<dbReference type="PANTHER" id="PTHR10110">
    <property type="entry name" value="SODIUM/HYDROGEN EXCHANGER"/>
    <property type="match status" value="1"/>
</dbReference>
<proteinExistence type="predicted"/>
<dbReference type="InterPro" id="IPR006153">
    <property type="entry name" value="Cation/H_exchanger_TM"/>
</dbReference>
<keyword evidence="5" id="KW-0915">Sodium</keyword>
<evidence type="ECO:0000256" key="7">
    <source>
        <dbReference type="ARBA" id="ARBA00023136"/>
    </source>
</evidence>
<dbReference type="AlphaFoldDB" id="A0ABD0QCE6"/>
<evidence type="ECO:0000256" key="2">
    <source>
        <dbReference type="ARBA" id="ARBA00022448"/>
    </source>
</evidence>
<evidence type="ECO:0000256" key="9">
    <source>
        <dbReference type="SAM" id="Phobius"/>
    </source>
</evidence>
<dbReference type="PANTHER" id="PTHR10110:SF196">
    <property type="entry name" value="SODIUM_HYDROGEN EXCHANGER"/>
    <property type="match status" value="1"/>
</dbReference>
<protein>
    <recommendedName>
        <fullName evidence="10">Cation/H+ exchanger transmembrane domain-containing protein</fullName>
    </recommendedName>
</protein>
<evidence type="ECO:0000256" key="5">
    <source>
        <dbReference type="ARBA" id="ARBA00023053"/>
    </source>
</evidence>
<dbReference type="Proteomes" id="UP001529510">
    <property type="component" value="Unassembled WGS sequence"/>
</dbReference>
<evidence type="ECO:0000256" key="3">
    <source>
        <dbReference type="ARBA" id="ARBA00022692"/>
    </source>
</evidence>
<dbReference type="EMBL" id="JAMKFB020000009">
    <property type="protein sequence ID" value="KAL0183919.1"/>
    <property type="molecule type" value="Genomic_DNA"/>
</dbReference>
<accession>A0ABD0QCE6</accession>
<comment type="subcellular location">
    <subcellularLocation>
        <location evidence="1">Membrane</location>
        <topology evidence="1">Multi-pass membrane protein</topology>
    </subcellularLocation>
</comment>
<keyword evidence="6" id="KW-0406">Ion transport</keyword>
<feature type="non-terminal residue" evidence="11">
    <location>
        <position position="1"/>
    </location>
</feature>
<gene>
    <name evidence="11" type="ORF">M9458_019615</name>
</gene>
<feature type="transmembrane region" description="Helical" evidence="9">
    <location>
        <begin position="138"/>
        <end position="155"/>
    </location>
</feature>
<dbReference type="GO" id="GO:0006814">
    <property type="term" value="P:sodium ion transport"/>
    <property type="evidence" value="ECO:0007669"/>
    <property type="project" value="UniProtKB-KW"/>
</dbReference>